<feature type="domain" description="Tail spike" evidence="1">
    <location>
        <begin position="86"/>
        <end position="333"/>
    </location>
</feature>
<evidence type="ECO:0000259" key="1">
    <source>
        <dbReference type="Pfam" id="PF06605"/>
    </source>
</evidence>
<evidence type="ECO:0000313" key="3">
    <source>
        <dbReference type="EMBL" id="GLC32926.1"/>
    </source>
</evidence>
<gene>
    <name evidence="3" type="ORF">bsdE14_43360</name>
</gene>
<dbReference type="Proteomes" id="UP001208567">
    <property type="component" value="Unassembled WGS sequence"/>
</dbReference>
<evidence type="ECO:0008006" key="5">
    <source>
        <dbReference type="Google" id="ProtNLM"/>
    </source>
</evidence>
<dbReference type="InterPro" id="IPR007119">
    <property type="entry name" value="Phage_tail_spike_N"/>
</dbReference>
<sequence>MINVYDSKETNFNHNGLVVLSDTISSPITEELNGSYEVELEYPFDARGKWKYLLEGNIIKVDGQLFRIYHKFKNLASIKLNARHIFYDLLDNLLEDVRPTDLTGYAALDWILNRTQYTHTFTSMGDVGGTNTRYFIRVNPVDAIMGKDGIINTWGGELVRDNFTIKLLQARGLDRGVLIAYGKNIQGIEETLDIDGICTRLMPIGKNGLLLSEKYIDSPYINNFPHPKIRVVEFSDCEDEASLRTAAQKYMLDNKIDIPKFNYKIDFIELSKTEEYKHYAVLETVYLGDTVTIKHNKLGINLKAKVIKTIKNPLTNRLEKIELGSFKANIANSINTSIQSVKNEIIQVKSDYQKAIDNATALITGSKGGNVVIRQDENKHPYEILIMDTTDVNTAGNVWRWNMGGFGHSSTGINGPYDTAITQDGHIVGTFITALVIAGEQIKTGIITSIDGKVSIGIDDGSGVNVIGGALTLKNGNNEVIIDGQHNMHKIIITGFTTITLAPGEYSKWATINHNLGYVPAFSAYVYSDFNNVYSPVPYTPLGQNLGTGELVLGESVEARISSTKLEFVYMRNNTFINSTFTVNIKYFIYKEVAF</sequence>
<dbReference type="Pfam" id="PF06605">
    <property type="entry name" value="Prophage_tail"/>
    <property type="match status" value="1"/>
</dbReference>
<protein>
    <recommendedName>
        <fullName evidence="5">Prophage tail endopeptidase domain-containing protein</fullName>
    </recommendedName>
</protein>
<dbReference type="InterPro" id="IPR010572">
    <property type="entry name" value="Tail_dom"/>
</dbReference>
<proteinExistence type="predicted"/>
<dbReference type="InterPro" id="IPR044051">
    <property type="entry name" value="Prophage_tail_N"/>
</dbReference>
<dbReference type="Pfam" id="PF18994">
    <property type="entry name" value="Prophage_tailD1"/>
    <property type="match status" value="1"/>
</dbReference>
<name>A0ABQ5NCH6_9CLOT</name>
<evidence type="ECO:0000313" key="4">
    <source>
        <dbReference type="Proteomes" id="UP001208567"/>
    </source>
</evidence>
<organism evidence="3 4">
    <name type="scientific">Clostridium omnivorum</name>
    <dbReference type="NCBI Taxonomy" id="1604902"/>
    <lineage>
        <taxon>Bacteria</taxon>
        <taxon>Bacillati</taxon>
        <taxon>Bacillota</taxon>
        <taxon>Clostridia</taxon>
        <taxon>Eubacteriales</taxon>
        <taxon>Clostridiaceae</taxon>
        <taxon>Clostridium</taxon>
    </lineage>
</organism>
<keyword evidence="4" id="KW-1185">Reference proteome</keyword>
<comment type="caution">
    <text evidence="3">The sequence shown here is derived from an EMBL/GenBank/DDBJ whole genome shotgun (WGS) entry which is preliminary data.</text>
</comment>
<reference evidence="3 4" key="1">
    <citation type="journal article" date="2024" name="Int. J. Syst. Evol. Microbiol.">
        <title>Clostridium omnivorum sp. nov., isolated from anoxic soil under the treatment of reductive soil disinfestation.</title>
        <authorList>
            <person name="Ueki A."/>
            <person name="Tonouchi A."/>
            <person name="Kaku N."/>
            <person name="Honma S."/>
            <person name="Ueki K."/>
        </authorList>
    </citation>
    <scope>NUCLEOTIDE SEQUENCE [LARGE SCALE GENOMIC DNA]</scope>
    <source>
        <strain evidence="3 4">E14</strain>
    </source>
</reference>
<evidence type="ECO:0000259" key="2">
    <source>
        <dbReference type="Pfam" id="PF18994"/>
    </source>
</evidence>
<feature type="domain" description="Prophage endopeptidase tail N-terminal" evidence="2">
    <location>
        <begin position="12"/>
        <end position="69"/>
    </location>
</feature>
<dbReference type="RefSeq" id="WP_264852388.1">
    <property type="nucleotide sequence ID" value="NZ_BRXR01000002.1"/>
</dbReference>
<dbReference type="EMBL" id="BRXR01000002">
    <property type="protein sequence ID" value="GLC32926.1"/>
    <property type="molecule type" value="Genomic_DNA"/>
</dbReference>
<accession>A0ABQ5NCH6</accession>
<dbReference type="NCBIfam" id="TIGR01665">
    <property type="entry name" value="put_anti_recept"/>
    <property type="match status" value="1"/>
</dbReference>